<accession>A0ABQ2GYN7</accession>
<evidence type="ECO:0000313" key="1">
    <source>
        <dbReference type="EMBL" id="GGM17646.1"/>
    </source>
</evidence>
<proteinExistence type="predicted"/>
<keyword evidence="2" id="KW-1185">Reference proteome</keyword>
<sequence>MLIVRLQNGVTFALERSVGNVGKHGLWEFHRGESSYMRPPNYTPWRHAAVYPADPQEGQTVTLAVCRTGMPEEEWAQMGEGVARYESDR</sequence>
<evidence type="ECO:0000313" key="2">
    <source>
        <dbReference type="Proteomes" id="UP000616499"/>
    </source>
</evidence>
<name>A0ABQ2GYN7_9PSED</name>
<dbReference type="EMBL" id="BMNW01000006">
    <property type="protein sequence ID" value="GGM17646.1"/>
    <property type="molecule type" value="Genomic_DNA"/>
</dbReference>
<gene>
    <name evidence="1" type="ORF">GCM10009425_30760</name>
</gene>
<protein>
    <submittedName>
        <fullName evidence="1">Uncharacterized protein</fullName>
    </submittedName>
</protein>
<comment type="caution">
    <text evidence="1">The sequence shown here is derived from an EMBL/GenBank/DDBJ whole genome shotgun (WGS) entry which is preliminary data.</text>
</comment>
<organism evidence="1 2">
    <name type="scientific">Pseudomonas asuensis</name>
    <dbReference type="NCBI Taxonomy" id="1825787"/>
    <lineage>
        <taxon>Bacteria</taxon>
        <taxon>Pseudomonadati</taxon>
        <taxon>Pseudomonadota</taxon>
        <taxon>Gammaproteobacteria</taxon>
        <taxon>Pseudomonadales</taxon>
        <taxon>Pseudomonadaceae</taxon>
        <taxon>Pseudomonas</taxon>
    </lineage>
</organism>
<dbReference type="Proteomes" id="UP000616499">
    <property type="component" value="Unassembled WGS sequence"/>
</dbReference>
<reference evidence="2" key="1">
    <citation type="journal article" date="2019" name="Int. J. Syst. Evol. Microbiol.">
        <title>The Global Catalogue of Microorganisms (GCM) 10K type strain sequencing project: providing services to taxonomists for standard genome sequencing and annotation.</title>
        <authorList>
            <consortium name="The Broad Institute Genomics Platform"/>
            <consortium name="The Broad Institute Genome Sequencing Center for Infectious Disease"/>
            <person name="Wu L."/>
            <person name="Ma J."/>
        </authorList>
    </citation>
    <scope>NUCLEOTIDE SEQUENCE [LARGE SCALE GENOMIC DNA]</scope>
    <source>
        <strain evidence="2">JCM 13501</strain>
    </source>
</reference>
<dbReference type="RefSeq" id="WP_188866996.1">
    <property type="nucleotide sequence ID" value="NZ_BMNW01000006.1"/>
</dbReference>